<name>A0A2P5W178_GOSBA</name>
<dbReference type="Pfam" id="PF00462">
    <property type="entry name" value="Glutaredoxin"/>
    <property type="match status" value="1"/>
</dbReference>
<keyword evidence="2" id="KW-0129">CBS domain</keyword>
<dbReference type="SUPFAM" id="SSF52833">
    <property type="entry name" value="Thioredoxin-like"/>
    <property type="match status" value="1"/>
</dbReference>
<dbReference type="AlphaFoldDB" id="A0A2P5W178"/>
<dbReference type="GO" id="GO:0005737">
    <property type="term" value="C:cytoplasm"/>
    <property type="evidence" value="ECO:0007669"/>
    <property type="project" value="TreeGrafter"/>
</dbReference>
<dbReference type="InterPro" id="IPR050511">
    <property type="entry name" value="AMPK_gamma/SDS23_families"/>
</dbReference>
<evidence type="ECO:0000256" key="1">
    <source>
        <dbReference type="ARBA" id="ARBA00022737"/>
    </source>
</evidence>
<dbReference type="InterPro" id="IPR002109">
    <property type="entry name" value="Glutaredoxin"/>
</dbReference>
<dbReference type="Proteomes" id="UP000239757">
    <property type="component" value="Unassembled WGS sequence"/>
</dbReference>
<evidence type="ECO:0000313" key="5">
    <source>
        <dbReference type="Proteomes" id="UP000239757"/>
    </source>
</evidence>
<protein>
    <recommendedName>
        <fullName evidence="3">Glutaredoxin domain-containing protein</fullName>
    </recommendedName>
</protein>
<dbReference type="EMBL" id="KZ669662">
    <property type="protein sequence ID" value="PPR84844.1"/>
    <property type="molecule type" value="Genomic_DNA"/>
</dbReference>
<evidence type="ECO:0000256" key="2">
    <source>
        <dbReference type="ARBA" id="ARBA00023122"/>
    </source>
</evidence>
<dbReference type="PANTHER" id="PTHR13780">
    <property type="entry name" value="AMP-ACTIVATED PROTEIN KINASE, GAMMA REGULATORY SUBUNIT"/>
    <property type="match status" value="1"/>
</dbReference>
<dbReference type="Gene3D" id="3.40.30.10">
    <property type="entry name" value="Glutaredoxin"/>
    <property type="match status" value="1"/>
</dbReference>
<dbReference type="PANTHER" id="PTHR13780:SF39">
    <property type="entry name" value="CBS DOMAIN-CONTAINING PROTEIN CBSX5-LIKE"/>
    <property type="match status" value="1"/>
</dbReference>
<organism evidence="4 5">
    <name type="scientific">Gossypium barbadense</name>
    <name type="common">Sea Island cotton</name>
    <name type="synonym">Hibiscus barbadensis</name>
    <dbReference type="NCBI Taxonomy" id="3634"/>
    <lineage>
        <taxon>Eukaryota</taxon>
        <taxon>Viridiplantae</taxon>
        <taxon>Streptophyta</taxon>
        <taxon>Embryophyta</taxon>
        <taxon>Tracheophyta</taxon>
        <taxon>Spermatophyta</taxon>
        <taxon>Magnoliopsida</taxon>
        <taxon>eudicotyledons</taxon>
        <taxon>Gunneridae</taxon>
        <taxon>Pentapetalae</taxon>
        <taxon>rosids</taxon>
        <taxon>malvids</taxon>
        <taxon>Malvales</taxon>
        <taxon>Malvaceae</taxon>
        <taxon>Malvoideae</taxon>
        <taxon>Gossypium</taxon>
    </lineage>
</organism>
<dbReference type="GO" id="GO:0005634">
    <property type="term" value="C:nucleus"/>
    <property type="evidence" value="ECO:0007669"/>
    <property type="project" value="TreeGrafter"/>
</dbReference>
<proteinExistence type="predicted"/>
<evidence type="ECO:0000313" key="4">
    <source>
        <dbReference type="EMBL" id="PPR84844.1"/>
    </source>
</evidence>
<accession>A0A2P5W178</accession>
<evidence type="ECO:0000259" key="3">
    <source>
        <dbReference type="Pfam" id="PF00462"/>
    </source>
</evidence>
<reference evidence="4 5" key="1">
    <citation type="submission" date="2015-01" db="EMBL/GenBank/DDBJ databases">
        <title>Genome of allotetraploid Gossypium barbadense reveals genomic plasticity and fiber elongation in cotton evolution.</title>
        <authorList>
            <person name="Chen X."/>
            <person name="Liu X."/>
            <person name="Zhao B."/>
            <person name="Zheng H."/>
            <person name="Hu Y."/>
            <person name="Lu G."/>
            <person name="Yang C."/>
            <person name="Chen J."/>
            <person name="Shan C."/>
            <person name="Zhang L."/>
            <person name="Zhou Y."/>
            <person name="Wang L."/>
            <person name="Guo W."/>
            <person name="Bai Y."/>
            <person name="Ruan J."/>
            <person name="Shangguan X."/>
            <person name="Mao Y."/>
            <person name="Jiang J."/>
            <person name="Zhu Y."/>
            <person name="Lei J."/>
            <person name="Kang H."/>
            <person name="Chen S."/>
            <person name="He X."/>
            <person name="Wang R."/>
            <person name="Wang Y."/>
            <person name="Chen J."/>
            <person name="Wang L."/>
            <person name="Yu S."/>
            <person name="Wang B."/>
            <person name="Wei J."/>
            <person name="Song S."/>
            <person name="Lu X."/>
            <person name="Gao Z."/>
            <person name="Gu W."/>
            <person name="Deng X."/>
            <person name="Ma D."/>
            <person name="Wang S."/>
            <person name="Liang W."/>
            <person name="Fang L."/>
            <person name="Cai C."/>
            <person name="Zhu X."/>
            <person name="Zhou B."/>
            <person name="Zhang Y."/>
            <person name="Chen Z."/>
            <person name="Xu S."/>
            <person name="Zhu R."/>
            <person name="Wang S."/>
            <person name="Zhang T."/>
            <person name="Zhao G."/>
        </authorList>
    </citation>
    <scope>NUCLEOTIDE SEQUENCE [LARGE SCALE GENOMIC DNA]</scope>
    <source>
        <strain evidence="5">cv. Xinhai21</strain>
        <tissue evidence="4">Leaf</tissue>
    </source>
</reference>
<dbReference type="PROSITE" id="PS51354">
    <property type="entry name" value="GLUTAREDOXIN_2"/>
    <property type="match status" value="1"/>
</dbReference>
<dbReference type="InterPro" id="IPR036249">
    <property type="entry name" value="Thioredoxin-like_sf"/>
</dbReference>
<dbReference type="OrthoDB" id="681454at2759"/>
<sequence>MAVSLLTGQVSDLCLGKPALKSLSISSTIGDALLALKRLGENFISIWSCDQHHHNLSAVDRGFKECQCVGKVCMVNIICFLCKEENLSNPATALQTPLSVLIPTSPCLVRHLEPKASLLDAIDLIQEGAQNLVIPLESSSKTLSRKKIVQGTLSNISTLHNNNRQYCWLTQEDIIRYLLNSIGLFCPTAANPINSLDIIDTRNKMALHYDNPASSALPFISRSLEFQASVAIVDSDGKLVREISPFTLNYCDEDVAAAIATLSAGDLLAYVDCGGPPEDLVQLVKKRLQERNLEQALELVEEYSSGASISTSHSSSSSDDEFGMGRSARWMGYSARAVRRSEAIVCYPWSSLVAVMIQALTRRTLSWRCRKVGNLRVNPDAPRCGFSSKVVNGLREAGVSFGWLDILTDDEVRQGLEVISNWLTIPQPYYKGKLVGGCDIILELKTMMSRMPELKTMCV</sequence>
<feature type="domain" description="Glutaredoxin" evidence="3">
    <location>
        <begin position="382"/>
        <end position="435"/>
    </location>
</feature>
<gene>
    <name evidence="4" type="ORF">GOBAR_AA35874</name>
</gene>
<keyword evidence="1" id="KW-0677">Repeat</keyword>